<feature type="signal peptide" evidence="3">
    <location>
        <begin position="1"/>
        <end position="18"/>
    </location>
</feature>
<protein>
    <submittedName>
        <fullName evidence="4">Uncharacterized protein</fullName>
    </submittedName>
</protein>
<dbReference type="AlphaFoldDB" id="A0A8J5X7J8"/>
<evidence type="ECO:0000256" key="2">
    <source>
        <dbReference type="ARBA" id="ARBA00023002"/>
    </source>
</evidence>
<dbReference type="InterPro" id="IPR020904">
    <property type="entry name" value="Sc_DH/Rdtase_CS"/>
</dbReference>
<dbReference type="EMBL" id="JAGTXO010000035">
    <property type="protein sequence ID" value="KAG8460171.1"/>
    <property type="molecule type" value="Genomic_DNA"/>
</dbReference>
<proteinExistence type="inferred from homology"/>
<dbReference type="OMA" id="ICVFASE"/>
<dbReference type="SUPFAM" id="SSF51735">
    <property type="entry name" value="NAD(P)-binding Rossmann-fold domains"/>
    <property type="match status" value="1"/>
</dbReference>
<evidence type="ECO:0000313" key="4">
    <source>
        <dbReference type="EMBL" id="KAG8460171.1"/>
    </source>
</evidence>
<dbReference type="InterPro" id="IPR036291">
    <property type="entry name" value="NAD(P)-bd_dom_sf"/>
</dbReference>
<dbReference type="PANTHER" id="PTHR43669">
    <property type="entry name" value="5-KETO-D-GLUCONATE 5-REDUCTASE"/>
    <property type="match status" value="1"/>
</dbReference>
<accession>A0A8J5X7J8</accession>
<comment type="caution">
    <text evidence="4">The sequence shown here is derived from an EMBL/GenBank/DDBJ whole genome shotgun (WGS) entry which is preliminary data.</text>
</comment>
<dbReference type="InterPro" id="IPR002347">
    <property type="entry name" value="SDR_fam"/>
</dbReference>
<comment type="similarity">
    <text evidence="1">Belongs to the short-chain dehydrogenases/reductases (SDR) family.</text>
</comment>
<sequence length="334" mass="34704">MAFARLLAVALVVARASAGGPLEGQVGIVTGASSGIGRVVAVELARAGMKVVLTARRAEMLDAAVAEITSAGGEAVAAPVDVSSPETIDAAFDLAEARYGKVDFCFANAGIEGTVTVPFVDQPPSNEKRILDTNVAGGALATLRRALVSFKRNGGAGGSIVFSSSLVGLLNANTMVAMHSVDPPGTNYASGFLSYAVSKVAMDGLVRMAHGLFSADGVRVYGLNICVFASEMSARASPVGAEGVVGFNPFFKTSVGDPVHIARMIIALLDGSSLWPAGSHIGIDNDATWDATRFYDLFSKPGKVEHLGFFPPDEMKGMLRDVRGGEYIFAKEEL</sequence>
<evidence type="ECO:0000256" key="3">
    <source>
        <dbReference type="SAM" id="SignalP"/>
    </source>
</evidence>
<evidence type="ECO:0000313" key="5">
    <source>
        <dbReference type="Proteomes" id="UP000751190"/>
    </source>
</evidence>
<dbReference type="Pfam" id="PF00106">
    <property type="entry name" value="adh_short"/>
    <property type="match status" value="1"/>
</dbReference>
<gene>
    <name evidence="4" type="ORF">KFE25_014316</name>
</gene>
<dbReference type="Gene3D" id="3.40.50.720">
    <property type="entry name" value="NAD(P)-binding Rossmann-like Domain"/>
    <property type="match status" value="1"/>
</dbReference>
<reference evidence="4" key="1">
    <citation type="submission" date="2021-05" db="EMBL/GenBank/DDBJ databases">
        <title>The genome of the haptophyte Pavlova lutheri (Diacronema luteri, Pavlovales) - a model for lipid biosynthesis in eukaryotic algae.</title>
        <authorList>
            <person name="Hulatt C.J."/>
            <person name="Posewitz M.C."/>
        </authorList>
    </citation>
    <scope>NUCLEOTIDE SEQUENCE</scope>
    <source>
        <strain evidence="4">NIVA-4/92</strain>
    </source>
</reference>
<feature type="chain" id="PRO_5035302161" evidence="3">
    <location>
        <begin position="19"/>
        <end position="334"/>
    </location>
</feature>
<dbReference type="OrthoDB" id="47007at2759"/>
<keyword evidence="2" id="KW-0560">Oxidoreductase</keyword>
<dbReference type="Proteomes" id="UP000751190">
    <property type="component" value="Unassembled WGS sequence"/>
</dbReference>
<dbReference type="PANTHER" id="PTHR43669:SF3">
    <property type="entry name" value="ALCOHOL DEHYDROGENASE, PUTATIVE (AFU_ORTHOLOGUE AFUA_3G03445)-RELATED"/>
    <property type="match status" value="1"/>
</dbReference>
<dbReference type="PROSITE" id="PS00061">
    <property type="entry name" value="ADH_SHORT"/>
    <property type="match status" value="1"/>
</dbReference>
<dbReference type="CDD" id="cd05233">
    <property type="entry name" value="SDR_c"/>
    <property type="match status" value="1"/>
</dbReference>
<keyword evidence="3" id="KW-0732">Signal</keyword>
<dbReference type="PRINTS" id="PR00081">
    <property type="entry name" value="GDHRDH"/>
</dbReference>
<keyword evidence="5" id="KW-1185">Reference proteome</keyword>
<name>A0A8J5X7J8_DIALT</name>
<dbReference type="GO" id="GO:0016491">
    <property type="term" value="F:oxidoreductase activity"/>
    <property type="evidence" value="ECO:0007669"/>
    <property type="project" value="UniProtKB-KW"/>
</dbReference>
<evidence type="ECO:0000256" key="1">
    <source>
        <dbReference type="ARBA" id="ARBA00006484"/>
    </source>
</evidence>
<organism evidence="4 5">
    <name type="scientific">Diacronema lutheri</name>
    <name type="common">Unicellular marine alga</name>
    <name type="synonym">Monochrysis lutheri</name>
    <dbReference type="NCBI Taxonomy" id="2081491"/>
    <lineage>
        <taxon>Eukaryota</taxon>
        <taxon>Haptista</taxon>
        <taxon>Haptophyta</taxon>
        <taxon>Pavlovophyceae</taxon>
        <taxon>Pavlovales</taxon>
        <taxon>Pavlovaceae</taxon>
        <taxon>Diacronema</taxon>
    </lineage>
</organism>